<dbReference type="PANTHER" id="PTHR44240:SF10">
    <property type="entry name" value="J DOMAIN-CONTAINING PROTEIN"/>
    <property type="match status" value="1"/>
</dbReference>
<dbReference type="SUPFAM" id="SSF46565">
    <property type="entry name" value="Chaperone J-domain"/>
    <property type="match status" value="1"/>
</dbReference>
<dbReference type="EMBL" id="JAUIZM010000003">
    <property type="protein sequence ID" value="KAK1392916.1"/>
    <property type="molecule type" value="Genomic_DNA"/>
</dbReference>
<dbReference type="PROSITE" id="PS50076">
    <property type="entry name" value="DNAJ_2"/>
    <property type="match status" value="1"/>
</dbReference>
<reference evidence="2" key="1">
    <citation type="submission" date="2023-02" db="EMBL/GenBank/DDBJ databases">
        <title>Genome of toxic invasive species Heracleum sosnowskyi carries increased number of genes despite the absence of recent whole-genome duplications.</title>
        <authorList>
            <person name="Schelkunov M."/>
            <person name="Shtratnikova V."/>
            <person name="Makarenko M."/>
            <person name="Klepikova A."/>
            <person name="Omelchenko D."/>
            <person name="Novikova G."/>
            <person name="Obukhova E."/>
            <person name="Bogdanov V."/>
            <person name="Penin A."/>
            <person name="Logacheva M."/>
        </authorList>
    </citation>
    <scope>NUCLEOTIDE SEQUENCE</scope>
    <source>
        <strain evidence="2">Hsosn_3</strain>
        <tissue evidence="2">Leaf</tissue>
    </source>
</reference>
<accession>A0AAD8IWF9</accession>
<comment type="caution">
    <text evidence="2">The sequence shown here is derived from an EMBL/GenBank/DDBJ whole genome shotgun (WGS) entry which is preliminary data.</text>
</comment>
<name>A0AAD8IWF9_9APIA</name>
<dbReference type="Pfam" id="PF00226">
    <property type="entry name" value="DnaJ"/>
    <property type="match status" value="1"/>
</dbReference>
<sequence>MASLFSSSSSFHILTCSGPKFAAPAVPSSVRLRTSHTVSAVSSTANASRSGYYNLHIHQSVSTNASLYDILGIQMGASHREIKTAYRSLARVMHPDVVSSNGQGDSSAEAFLRISAAYTTLSDAHKRAEYDLQMSRTRSPYYSTSAVNSRYNGYTSQRSWETDQCW</sequence>
<dbReference type="AlphaFoldDB" id="A0AAD8IWF9"/>
<dbReference type="CDD" id="cd06257">
    <property type="entry name" value="DnaJ"/>
    <property type="match status" value="1"/>
</dbReference>
<dbReference type="PRINTS" id="PR00625">
    <property type="entry name" value="JDOMAIN"/>
</dbReference>
<dbReference type="InterPro" id="IPR036869">
    <property type="entry name" value="J_dom_sf"/>
</dbReference>
<proteinExistence type="predicted"/>
<dbReference type="PANTHER" id="PTHR44240">
    <property type="entry name" value="DNAJ DOMAIN (PROKARYOTIC HEAT SHOCK PROTEIN)-RELATED"/>
    <property type="match status" value="1"/>
</dbReference>
<evidence type="ECO:0000259" key="1">
    <source>
        <dbReference type="PROSITE" id="PS50076"/>
    </source>
</evidence>
<dbReference type="Gene3D" id="1.10.287.110">
    <property type="entry name" value="DnaJ domain"/>
    <property type="match status" value="1"/>
</dbReference>
<dbReference type="InterPro" id="IPR001623">
    <property type="entry name" value="DnaJ_domain"/>
</dbReference>
<reference evidence="2" key="2">
    <citation type="submission" date="2023-05" db="EMBL/GenBank/DDBJ databases">
        <authorList>
            <person name="Schelkunov M.I."/>
        </authorList>
    </citation>
    <scope>NUCLEOTIDE SEQUENCE</scope>
    <source>
        <strain evidence="2">Hsosn_3</strain>
        <tissue evidence="2">Leaf</tissue>
    </source>
</reference>
<keyword evidence="3" id="KW-1185">Reference proteome</keyword>
<evidence type="ECO:0000313" key="3">
    <source>
        <dbReference type="Proteomes" id="UP001237642"/>
    </source>
</evidence>
<feature type="domain" description="J" evidence="1">
    <location>
        <begin position="66"/>
        <end position="134"/>
    </location>
</feature>
<dbReference type="InterPro" id="IPR052276">
    <property type="entry name" value="Diphthamide-biosynth_chaperone"/>
</dbReference>
<gene>
    <name evidence="2" type="ORF">POM88_011972</name>
</gene>
<dbReference type="Proteomes" id="UP001237642">
    <property type="component" value="Unassembled WGS sequence"/>
</dbReference>
<evidence type="ECO:0000313" key="2">
    <source>
        <dbReference type="EMBL" id="KAK1392916.1"/>
    </source>
</evidence>
<dbReference type="SMART" id="SM00271">
    <property type="entry name" value="DnaJ"/>
    <property type="match status" value="1"/>
</dbReference>
<organism evidence="2 3">
    <name type="scientific">Heracleum sosnowskyi</name>
    <dbReference type="NCBI Taxonomy" id="360622"/>
    <lineage>
        <taxon>Eukaryota</taxon>
        <taxon>Viridiplantae</taxon>
        <taxon>Streptophyta</taxon>
        <taxon>Embryophyta</taxon>
        <taxon>Tracheophyta</taxon>
        <taxon>Spermatophyta</taxon>
        <taxon>Magnoliopsida</taxon>
        <taxon>eudicotyledons</taxon>
        <taxon>Gunneridae</taxon>
        <taxon>Pentapetalae</taxon>
        <taxon>asterids</taxon>
        <taxon>campanulids</taxon>
        <taxon>Apiales</taxon>
        <taxon>Apiaceae</taxon>
        <taxon>Apioideae</taxon>
        <taxon>apioid superclade</taxon>
        <taxon>Tordylieae</taxon>
        <taxon>Tordyliinae</taxon>
        <taxon>Heracleum</taxon>
    </lineage>
</organism>
<protein>
    <submittedName>
        <fullName evidence="2">J domain-containing protein</fullName>
    </submittedName>
</protein>